<keyword evidence="2 8" id="KW-0645">Protease</keyword>
<organism evidence="9 10">
    <name type="scientific">Brachybacterium hainanense</name>
    <dbReference type="NCBI Taxonomy" id="1541174"/>
    <lineage>
        <taxon>Bacteria</taxon>
        <taxon>Bacillati</taxon>
        <taxon>Actinomycetota</taxon>
        <taxon>Actinomycetes</taxon>
        <taxon>Micrococcales</taxon>
        <taxon>Dermabacteraceae</taxon>
        <taxon>Brachybacterium</taxon>
    </lineage>
</organism>
<dbReference type="Proteomes" id="UP001589793">
    <property type="component" value="Unassembled WGS sequence"/>
</dbReference>
<gene>
    <name evidence="9" type="ORF">ACFFF6_06310</name>
</gene>
<protein>
    <recommendedName>
        <fullName evidence="8">Abasic site processing protein</fullName>
        <ecNumber evidence="8">3.4.-.-</ecNumber>
    </recommendedName>
</protein>
<dbReference type="Pfam" id="PF02586">
    <property type="entry name" value="SRAP"/>
    <property type="match status" value="1"/>
</dbReference>
<proteinExistence type="inferred from homology"/>
<dbReference type="GO" id="GO:0016787">
    <property type="term" value="F:hydrolase activity"/>
    <property type="evidence" value="ECO:0007669"/>
    <property type="project" value="UniProtKB-KW"/>
</dbReference>
<evidence type="ECO:0000313" key="10">
    <source>
        <dbReference type="Proteomes" id="UP001589793"/>
    </source>
</evidence>
<comment type="similarity">
    <text evidence="1 8">Belongs to the SOS response-associated peptidase family.</text>
</comment>
<comment type="caution">
    <text evidence="9">The sequence shown here is derived from an EMBL/GenBank/DDBJ whole genome shotgun (WGS) entry which is preliminary data.</text>
</comment>
<dbReference type="InterPro" id="IPR003738">
    <property type="entry name" value="SRAP"/>
</dbReference>
<keyword evidence="6" id="KW-0238">DNA-binding</keyword>
<dbReference type="SUPFAM" id="SSF143081">
    <property type="entry name" value="BB1717-like"/>
    <property type="match status" value="1"/>
</dbReference>
<evidence type="ECO:0000256" key="4">
    <source>
        <dbReference type="ARBA" id="ARBA00022801"/>
    </source>
</evidence>
<keyword evidence="10" id="KW-1185">Reference proteome</keyword>
<keyword evidence="7" id="KW-0456">Lyase</keyword>
<dbReference type="PANTHER" id="PTHR13604">
    <property type="entry name" value="DC12-RELATED"/>
    <property type="match status" value="1"/>
</dbReference>
<keyword evidence="5" id="KW-0190">Covalent protein-DNA linkage</keyword>
<dbReference type="EC" id="3.4.-.-" evidence="8"/>
<reference evidence="9 10" key="1">
    <citation type="submission" date="2024-09" db="EMBL/GenBank/DDBJ databases">
        <authorList>
            <person name="Sun Q."/>
            <person name="Mori K."/>
        </authorList>
    </citation>
    <scope>NUCLEOTIDE SEQUENCE [LARGE SCALE GENOMIC DNA]</scope>
    <source>
        <strain evidence="9 10">CICC 10874</strain>
    </source>
</reference>
<dbReference type="PANTHER" id="PTHR13604:SF0">
    <property type="entry name" value="ABASIC SITE PROCESSING PROTEIN HMCES"/>
    <property type="match status" value="1"/>
</dbReference>
<evidence type="ECO:0000256" key="8">
    <source>
        <dbReference type="RuleBase" id="RU364100"/>
    </source>
</evidence>
<name>A0ABV6R9A4_9MICO</name>
<evidence type="ECO:0000256" key="1">
    <source>
        <dbReference type="ARBA" id="ARBA00008136"/>
    </source>
</evidence>
<evidence type="ECO:0000256" key="6">
    <source>
        <dbReference type="ARBA" id="ARBA00023125"/>
    </source>
</evidence>
<sequence length="229" mass="25459">MCGRFAIDDAVNAEITRWVEATGRSWREWEPWTSWNIKPTQQIPVLLETLDDGEVTRRVASARWSLVPPWATELASRFPTFNARSEELATKRTWKGPLRSSRALVPMAGYYEWSGAKGSRVPHWIHGEGPIMAAGLYSWWRPQGSEDPWLLTATILTRAATGPAAELHDRAPLILPEDAQAEWLDPGTEGSQGLVDAMVAASTPAIEALQFHPVMPLRGDGPELTRPLD</sequence>
<dbReference type="EMBL" id="JBHLSV010000005">
    <property type="protein sequence ID" value="MFC0673566.1"/>
    <property type="molecule type" value="Genomic_DNA"/>
</dbReference>
<evidence type="ECO:0000256" key="5">
    <source>
        <dbReference type="ARBA" id="ARBA00023124"/>
    </source>
</evidence>
<evidence type="ECO:0000256" key="2">
    <source>
        <dbReference type="ARBA" id="ARBA00022670"/>
    </source>
</evidence>
<keyword evidence="3" id="KW-0227">DNA damage</keyword>
<keyword evidence="4 8" id="KW-0378">Hydrolase</keyword>
<evidence type="ECO:0000313" key="9">
    <source>
        <dbReference type="EMBL" id="MFC0673566.1"/>
    </source>
</evidence>
<evidence type="ECO:0000256" key="7">
    <source>
        <dbReference type="ARBA" id="ARBA00023239"/>
    </source>
</evidence>
<evidence type="ECO:0000256" key="3">
    <source>
        <dbReference type="ARBA" id="ARBA00022763"/>
    </source>
</evidence>
<dbReference type="RefSeq" id="WP_376979226.1">
    <property type="nucleotide sequence ID" value="NZ_JBHLSV010000005.1"/>
</dbReference>
<accession>A0ABV6R9A4</accession>
<dbReference type="InterPro" id="IPR036590">
    <property type="entry name" value="SRAP-like"/>
</dbReference>
<dbReference type="Gene3D" id="3.90.1680.10">
    <property type="entry name" value="SOS response associated peptidase-like"/>
    <property type="match status" value="1"/>
</dbReference>